<reference evidence="4 5" key="1">
    <citation type="submission" date="2017-09" db="EMBL/GenBank/DDBJ databases">
        <title>Bloom of a denitrifying methanotroph, Candidatus Methylomirabilis limnetica, in a deep stratified lake.</title>
        <authorList>
            <person name="Graf J.S."/>
            <person name="Marchant H.K."/>
            <person name="Tienken D."/>
            <person name="Hach P.F."/>
            <person name="Brand A."/>
            <person name="Schubert C.J."/>
            <person name="Kuypers M.M."/>
            <person name="Milucka J."/>
        </authorList>
    </citation>
    <scope>NUCLEOTIDE SEQUENCE [LARGE SCALE GENOMIC DNA]</scope>
    <source>
        <strain evidence="4 5">Zug</strain>
    </source>
</reference>
<dbReference type="InterPro" id="IPR050400">
    <property type="entry name" value="Bact_Cytoskel_RodZ"/>
</dbReference>
<evidence type="ECO:0000256" key="1">
    <source>
        <dbReference type="SAM" id="MobiDB-lite"/>
    </source>
</evidence>
<feature type="region of interest" description="Disordered" evidence="1">
    <location>
        <begin position="135"/>
        <end position="189"/>
    </location>
</feature>
<gene>
    <name evidence="4" type="ORF">CLG94_11825</name>
</gene>
<feature type="compositionally biased region" description="Low complexity" evidence="1">
    <location>
        <begin position="143"/>
        <end position="158"/>
    </location>
</feature>
<dbReference type="InterPro" id="IPR025194">
    <property type="entry name" value="RodZ-like_C"/>
</dbReference>
<proteinExistence type="predicted"/>
<evidence type="ECO:0000256" key="2">
    <source>
        <dbReference type="SAM" id="Phobius"/>
    </source>
</evidence>
<organism evidence="4 5">
    <name type="scientific">Candidatus Methylomirabilis limnetica</name>
    <dbReference type="NCBI Taxonomy" id="2033718"/>
    <lineage>
        <taxon>Bacteria</taxon>
        <taxon>Candidatus Methylomirabilota</taxon>
        <taxon>Candidatus Methylomirabilia</taxon>
        <taxon>Candidatus Methylomirabilales</taxon>
        <taxon>Candidatus Methylomirabilaceae</taxon>
        <taxon>Candidatus Methylomirabilis</taxon>
    </lineage>
</organism>
<evidence type="ECO:0000259" key="3">
    <source>
        <dbReference type="Pfam" id="PF13464"/>
    </source>
</evidence>
<dbReference type="GO" id="GO:0003677">
    <property type="term" value="F:DNA binding"/>
    <property type="evidence" value="ECO:0007669"/>
    <property type="project" value="InterPro"/>
</dbReference>
<sequence length="277" mass="29504">MGDPESNPTIAIGQLLQDARTAKGLTIEAAAAASKVPLSFVRLMEQEQFHLIPDLLYIIRFLGEYAVFLGLDPKQVEAQWKDQEHSARMSELSHPVSSIGQQIDLRRLLPFLLPAAVAIPLIFIGLSLFSGRPPAPSLESQQTAEPTPEAGTATLPGPQSVAVDAGQPEGVNPVRPLTDPAAQRPQGQPSRYTLKAEAKQETWLAVAADGAPRKGVLLYPGQTVQWSADRGFVVTIGNSDGVALSLNGRPILLKGARGQVIQNLALPENGEPPLAGQ</sequence>
<accession>A0A2T4TVD2</accession>
<comment type="caution">
    <text evidence="4">The sequence shown here is derived from an EMBL/GenBank/DDBJ whole genome shotgun (WGS) entry which is preliminary data.</text>
</comment>
<feature type="domain" description="Cytoskeleton protein RodZ-like C-terminal" evidence="3">
    <location>
        <begin position="197"/>
        <end position="260"/>
    </location>
</feature>
<dbReference type="PANTHER" id="PTHR34475:SF1">
    <property type="entry name" value="CYTOSKELETON PROTEIN RODZ"/>
    <property type="match status" value="1"/>
</dbReference>
<dbReference type="PANTHER" id="PTHR34475">
    <property type="match status" value="1"/>
</dbReference>
<dbReference type="Pfam" id="PF13464">
    <property type="entry name" value="RodZ_C"/>
    <property type="match status" value="1"/>
</dbReference>
<keyword evidence="2" id="KW-0472">Membrane</keyword>
<protein>
    <recommendedName>
        <fullName evidence="3">Cytoskeleton protein RodZ-like C-terminal domain-containing protein</fullName>
    </recommendedName>
</protein>
<dbReference type="InterPro" id="IPR010982">
    <property type="entry name" value="Lambda_DNA-bd_dom_sf"/>
</dbReference>
<dbReference type="Gene3D" id="1.10.260.40">
    <property type="entry name" value="lambda repressor-like DNA-binding domains"/>
    <property type="match status" value="1"/>
</dbReference>
<dbReference type="EMBL" id="NVQC01000032">
    <property type="protein sequence ID" value="PTL35028.1"/>
    <property type="molecule type" value="Genomic_DNA"/>
</dbReference>
<evidence type="ECO:0000313" key="4">
    <source>
        <dbReference type="EMBL" id="PTL35028.1"/>
    </source>
</evidence>
<keyword evidence="2" id="KW-1133">Transmembrane helix</keyword>
<dbReference type="Pfam" id="PF13413">
    <property type="entry name" value="HTH_25"/>
    <property type="match status" value="1"/>
</dbReference>
<keyword evidence="2" id="KW-0812">Transmembrane</keyword>
<keyword evidence="5" id="KW-1185">Reference proteome</keyword>
<feature type="transmembrane region" description="Helical" evidence="2">
    <location>
        <begin position="108"/>
        <end position="129"/>
    </location>
</feature>
<name>A0A2T4TVD2_9BACT</name>
<evidence type="ECO:0000313" key="5">
    <source>
        <dbReference type="Proteomes" id="UP000241436"/>
    </source>
</evidence>
<dbReference type="AlphaFoldDB" id="A0A2T4TVD2"/>
<reference evidence="5" key="2">
    <citation type="journal article" date="2018" name="Environ. Microbiol.">
        <title>Bloom of a denitrifying methanotroph, 'Candidatus Methylomirabilis limnetica', in a deep stratified lake.</title>
        <authorList>
            <person name="Graf J.S."/>
            <person name="Mayr M.J."/>
            <person name="Marchant H.K."/>
            <person name="Tienken D."/>
            <person name="Hach P.F."/>
            <person name="Brand A."/>
            <person name="Schubert C.J."/>
            <person name="Kuypers M.M."/>
            <person name="Milucka J."/>
        </authorList>
    </citation>
    <scope>NUCLEOTIDE SEQUENCE [LARGE SCALE GENOMIC DNA]</scope>
    <source>
        <strain evidence="5">Zug</strain>
    </source>
</reference>
<dbReference type="Proteomes" id="UP000241436">
    <property type="component" value="Unassembled WGS sequence"/>
</dbReference>